<protein>
    <submittedName>
        <fullName evidence="1">Uncharacterized protein</fullName>
    </submittedName>
</protein>
<reference evidence="1 2" key="1">
    <citation type="submission" date="2018-08" db="EMBL/GenBank/DDBJ databases">
        <title>Recombination of ecologically and evolutionarily significant loci maintains genetic cohesion in the Pseudomonas syringae species complex.</title>
        <authorList>
            <person name="Dillon M."/>
            <person name="Thakur S."/>
            <person name="Almeida R.N.D."/>
            <person name="Weir B.S."/>
            <person name="Guttman D.S."/>
        </authorList>
    </citation>
    <scope>NUCLEOTIDE SEQUENCE [LARGE SCALE GENOMIC DNA]</scope>
    <source>
        <strain evidence="1 2">ICMP 3946</strain>
    </source>
</reference>
<dbReference type="Proteomes" id="UP000267978">
    <property type="component" value="Unassembled WGS sequence"/>
</dbReference>
<dbReference type="EMBL" id="RBNO01000069">
    <property type="protein sequence ID" value="RML25408.1"/>
    <property type="molecule type" value="Genomic_DNA"/>
</dbReference>
<accession>A0AB74A4R4</accession>
<evidence type="ECO:0000313" key="1">
    <source>
        <dbReference type="EMBL" id="RML25408.1"/>
    </source>
</evidence>
<sequence>MTHTHVRLEDDIDRAGKGVYSPGLRDDAQSARDGLLAFIRETPGKEAFHDLEEIAHSHPAERLRPWTAYFAQQKATADSKTPPWEPAKVIELHESLESTQSTHRELWNLAIDRLLDLKHDLKDSDSSISELLLPISQETSIRKFIGDWLRARAAVRYVIPQEEQLADDKRPDYRFENSQVYAPAPVELKLSQNWSGTEHFERFENQLYGDYLRDISSSCGIFLLVSNGVQVTWVTPNKGRQRFEGLVTALQEHWLTIASKFPNVEDIKIIGIDLTKRGGTASLRAIEANRAKVEAGRGDSGLKP</sequence>
<organism evidence="1 2">
    <name type="scientific">Pseudomonas syringae pv. lapsa</name>
    <dbReference type="NCBI Taxonomy" id="199201"/>
    <lineage>
        <taxon>Bacteria</taxon>
        <taxon>Pseudomonadati</taxon>
        <taxon>Pseudomonadota</taxon>
        <taxon>Gammaproteobacteria</taxon>
        <taxon>Pseudomonadales</taxon>
        <taxon>Pseudomonadaceae</taxon>
        <taxon>Pseudomonas</taxon>
        <taxon>Pseudomonas syringae</taxon>
    </lineage>
</organism>
<comment type="caution">
    <text evidence="1">The sequence shown here is derived from an EMBL/GenBank/DDBJ whole genome shotgun (WGS) entry which is preliminary data.</text>
</comment>
<evidence type="ECO:0000313" key="2">
    <source>
        <dbReference type="Proteomes" id="UP000267978"/>
    </source>
</evidence>
<name>A0AB74A4R4_PSESX</name>
<gene>
    <name evidence="1" type="ORF">ALQ98_02722</name>
</gene>
<dbReference type="RefSeq" id="WP_235592754.1">
    <property type="nucleotide sequence ID" value="NZ_CP013183.1"/>
</dbReference>
<proteinExistence type="predicted"/>
<dbReference type="AlphaFoldDB" id="A0AB74A4R4"/>